<feature type="transmembrane region" description="Helical" evidence="1">
    <location>
        <begin position="395"/>
        <end position="417"/>
    </location>
</feature>
<dbReference type="Proteomes" id="UP000294881">
    <property type="component" value="Unassembled WGS sequence"/>
</dbReference>
<feature type="transmembrane region" description="Helical" evidence="1">
    <location>
        <begin position="312"/>
        <end position="331"/>
    </location>
</feature>
<feature type="transmembrane region" description="Helical" evidence="1">
    <location>
        <begin position="12"/>
        <end position="30"/>
    </location>
</feature>
<dbReference type="OrthoDB" id="9813718at2"/>
<feature type="domain" description="DUF4010" evidence="3">
    <location>
        <begin position="188"/>
        <end position="393"/>
    </location>
</feature>
<accession>A0A4R2GPQ7</accession>
<proteinExistence type="predicted"/>
<sequence length="420" mass="42043">MSGLVSFDSLIARLGLALAIGLLVGLERGWRERAEPAGSRTAGIRTYGAVGLLGGVTAALSQALATPAVLVAGLLGFSAVFAWFKQREEAQDGGFSVTGVVAAMLVFSLGALAALGEVQAAAAGAALLAGLLASRETLHGLLQRLSWTEVRSALTLAVMTAVVLPLLPNRAIDPWGGFNPWEVWLFTVLMATISFMGYAAVRLLGPARGMVVSGIAGALISSTAVTVALARQAAGGERAAPLAGAACLAAMTSLLRVAAVTLILRPQILTSMAPETLAAALTFAVCGGLLLTRGKASRAAATPGNPFELGSLLLFALMFALISTISAAVVGRFGGGSLVATSALSGMFDVDVAVLSALRLTDQGVAAGVIGHGVLAALCANAVGRLALAIAAGPASFWLPLLGATIAAATAGGFVLFTTG</sequence>
<evidence type="ECO:0000259" key="3">
    <source>
        <dbReference type="Pfam" id="PF13194"/>
    </source>
</evidence>
<keyword evidence="1" id="KW-0812">Transmembrane</keyword>
<dbReference type="InterPro" id="IPR049177">
    <property type="entry name" value="MgtC_SapB_SrpB_YhiD_N"/>
</dbReference>
<dbReference type="PANTHER" id="PTHR39084">
    <property type="entry name" value="MEMBRANE PROTEIN-RELATED"/>
    <property type="match status" value="1"/>
</dbReference>
<evidence type="ECO:0000313" key="4">
    <source>
        <dbReference type="EMBL" id="TCO11199.1"/>
    </source>
</evidence>
<name>A0A4R2GPQ7_9HYPH</name>
<feature type="transmembrane region" description="Helical" evidence="1">
    <location>
        <begin position="150"/>
        <end position="168"/>
    </location>
</feature>
<dbReference type="Pfam" id="PF13194">
    <property type="entry name" value="DUF4010"/>
    <property type="match status" value="1"/>
</dbReference>
<comment type="caution">
    <text evidence="4">The sequence shown here is derived from an EMBL/GenBank/DDBJ whole genome shotgun (WGS) entry which is preliminary data.</text>
</comment>
<dbReference type="PANTHER" id="PTHR39084:SF1">
    <property type="entry name" value="DUF4010 DOMAIN-CONTAINING PROTEIN"/>
    <property type="match status" value="1"/>
</dbReference>
<dbReference type="EMBL" id="SLWL01000013">
    <property type="protein sequence ID" value="TCO11199.1"/>
    <property type="molecule type" value="Genomic_DNA"/>
</dbReference>
<dbReference type="AlphaFoldDB" id="A0A4R2GPQ7"/>
<protein>
    <submittedName>
        <fullName evidence="4">Uncharacterized membrane protein (DUF4010 family)</fullName>
    </submittedName>
</protein>
<feature type="transmembrane region" description="Helical" evidence="1">
    <location>
        <begin position="242"/>
        <end position="264"/>
    </location>
</feature>
<feature type="domain" description="MgtC/SapB/SrpB/YhiD N-terminal" evidence="2">
    <location>
        <begin position="14"/>
        <end position="139"/>
    </location>
</feature>
<keyword evidence="5" id="KW-1185">Reference proteome</keyword>
<dbReference type="Pfam" id="PF02308">
    <property type="entry name" value="MgtC"/>
    <property type="match status" value="1"/>
</dbReference>
<organism evidence="4 5">
    <name type="scientific">Camelimonas lactis</name>
    <dbReference type="NCBI Taxonomy" id="659006"/>
    <lineage>
        <taxon>Bacteria</taxon>
        <taxon>Pseudomonadati</taxon>
        <taxon>Pseudomonadota</taxon>
        <taxon>Alphaproteobacteria</taxon>
        <taxon>Hyphomicrobiales</taxon>
        <taxon>Chelatococcaceae</taxon>
        <taxon>Camelimonas</taxon>
    </lineage>
</organism>
<feature type="transmembrane region" description="Helical" evidence="1">
    <location>
        <begin position="66"/>
        <end position="84"/>
    </location>
</feature>
<evidence type="ECO:0000313" key="5">
    <source>
        <dbReference type="Proteomes" id="UP000294881"/>
    </source>
</evidence>
<feature type="transmembrane region" description="Helical" evidence="1">
    <location>
        <begin position="211"/>
        <end position="230"/>
    </location>
</feature>
<feature type="transmembrane region" description="Helical" evidence="1">
    <location>
        <begin position="276"/>
        <end position="292"/>
    </location>
</feature>
<keyword evidence="1" id="KW-1133">Transmembrane helix</keyword>
<keyword evidence="1" id="KW-0472">Membrane</keyword>
<dbReference type="RefSeq" id="WP_132009258.1">
    <property type="nucleotide sequence ID" value="NZ_JBHUNN010000002.1"/>
</dbReference>
<evidence type="ECO:0000256" key="1">
    <source>
        <dbReference type="SAM" id="Phobius"/>
    </source>
</evidence>
<feature type="transmembrane region" description="Helical" evidence="1">
    <location>
        <begin position="96"/>
        <end position="115"/>
    </location>
</feature>
<feature type="transmembrane region" description="Helical" evidence="1">
    <location>
        <begin position="338"/>
        <end position="358"/>
    </location>
</feature>
<reference evidence="4 5" key="1">
    <citation type="submission" date="2019-03" db="EMBL/GenBank/DDBJ databases">
        <title>Genomic Encyclopedia of Type Strains, Phase IV (KMG-IV): sequencing the most valuable type-strain genomes for metagenomic binning, comparative biology and taxonomic classification.</title>
        <authorList>
            <person name="Goeker M."/>
        </authorList>
    </citation>
    <scope>NUCLEOTIDE SEQUENCE [LARGE SCALE GENOMIC DNA]</scope>
    <source>
        <strain evidence="4 5">DSM 22958</strain>
    </source>
</reference>
<gene>
    <name evidence="4" type="ORF">EV666_11335</name>
</gene>
<feature type="transmembrane region" description="Helical" evidence="1">
    <location>
        <begin position="364"/>
        <end position="383"/>
    </location>
</feature>
<feature type="transmembrane region" description="Helical" evidence="1">
    <location>
        <begin position="42"/>
        <end position="60"/>
    </location>
</feature>
<evidence type="ECO:0000259" key="2">
    <source>
        <dbReference type="Pfam" id="PF02308"/>
    </source>
</evidence>
<feature type="transmembrane region" description="Helical" evidence="1">
    <location>
        <begin position="121"/>
        <end position="138"/>
    </location>
</feature>
<feature type="transmembrane region" description="Helical" evidence="1">
    <location>
        <begin position="183"/>
        <end position="204"/>
    </location>
</feature>
<dbReference type="InterPro" id="IPR025105">
    <property type="entry name" value="DUF4010"/>
</dbReference>